<dbReference type="EMBL" id="L47648">
    <property type="protein sequence ID" value="AAC83955.1"/>
    <property type="molecule type" value="Genomic_DNA"/>
</dbReference>
<gene>
    <name evidence="1" type="primary">ypdB</name>
</gene>
<sequence>MIKKQGVHFSTKKRWKRTLKVSLLPVLLLRETMQMKYLLKTAGFTGGISQRKSPKEKTIKDEEHMMHSYALFVFLSADRCKILNNMVG</sequence>
<reference evidence="1" key="2">
    <citation type="journal article" date="1996" name="Microbiology">
        <title>Sequence analysis of the Bacillus subtilis chromosome region between the serA and kdg loci cloned in a yeast artificial chromosome.</title>
        <authorList>
            <person name="Sorokin A."/>
            <person name="Azevedo V."/>
            <person name="Zumstein E."/>
            <person name="Galleron N."/>
            <person name="Ehrlich S.D."/>
            <person name="Serror P."/>
        </authorList>
    </citation>
    <scope>NUCLEOTIDE SEQUENCE</scope>
    <source>
        <strain evidence="1">Marburg</strain>
    </source>
</reference>
<evidence type="ECO:0000313" key="1">
    <source>
        <dbReference type="EMBL" id="AAC83955.1"/>
    </source>
</evidence>
<dbReference type="AlphaFoldDB" id="Q9JN63"/>
<reference evidence="1" key="1">
    <citation type="journal article" date="1993" name="Mol. Microbiol.">
        <title>The organization of the Bacillus subtilis 168 chromosome region between the spoVA and serA genetic loci, based on sequence data.</title>
        <authorList>
            <person name="Sorokin A."/>
            <person name="Zumstein E."/>
            <person name="Azevedo V."/>
            <person name="Ehrlich S.D."/>
            <person name="Serror P."/>
        </authorList>
    </citation>
    <scope>NUCLEOTIDE SEQUENCE</scope>
    <source>
        <strain evidence="1">Marburg</strain>
    </source>
</reference>
<proteinExistence type="predicted"/>
<accession>Q9JN63</accession>
<organism evidence="1">
    <name type="scientific">Bacillus subtilis</name>
    <dbReference type="NCBI Taxonomy" id="1423"/>
    <lineage>
        <taxon>Bacteria</taxon>
        <taxon>Bacillati</taxon>
        <taxon>Bacillota</taxon>
        <taxon>Bacilli</taxon>
        <taxon>Bacillales</taxon>
        <taxon>Bacillaceae</taxon>
        <taxon>Bacillus</taxon>
    </lineage>
</organism>
<name>Q9JN63_BACIU</name>
<protein>
    <submittedName>
        <fullName evidence="1">YpdB protein</fullName>
    </submittedName>
</protein>